<protein>
    <recommendedName>
        <fullName evidence="3">Transposase</fullName>
    </recommendedName>
</protein>
<keyword evidence="2" id="KW-1185">Reference proteome</keyword>
<gene>
    <name evidence="1" type="ORF">R5W23_004149</name>
</gene>
<reference evidence="2" key="1">
    <citation type="journal article" date="2023" name="Mar. Drugs">
        <title>Gemmata algarum, a Novel Planctomycete Isolated from an Algal Mat, Displays Antimicrobial Activity.</title>
        <authorList>
            <person name="Kumar G."/>
            <person name="Kallscheuer N."/>
            <person name="Kashif M."/>
            <person name="Ahamad S."/>
            <person name="Jagadeeshwari U."/>
            <person name="Pannikurungottu S."/>
            <person name="Haufschild T."/>
            <person name="Kabuu M."/>
            <person name="Sasikala C."/>
            <person name="Jogler C."/>
            <person name="Ramana C."/>
        </authorList>
    </citation>
    <scope>NUCLEOTIDE SEQUENCE [LARGE SCALE GENOMIC DNA]</scope>
    <source>
        <strain evidence="2">JC673</strain>
    </source>
</reference>
<proteinExistence type="predicted"/>
<evidence type="ECO:0000313" key="2">
    <source>
        <dbReference type="Proteomes" id="UP001272242"/>
    </source>
</evidence>
<name>A0ABU5F508_9BACT</name>
<evidence type="ECO:0008006" key="3">
    <source>
        <dbReference type="Google" id="ProtNLM"/>
    </source>
</evidence>
<dbReference type="Proteomes" id="UP001272242">
    <property type="component" value="Unassembled WGS sequence"/>
</dbReference>
<dbReference type="EMBL" id="JAXBLV010000221">
    <property type="protein sequence ID" value="MDY3562675.1"/>
    <property type="molecule type" value="Genomic_DNA"/>
</dbReference>
<accession>A0ABU5F508</accession>
<dbReference type="RefSeq" id="WP_320688977.1">
    <property type="nucleotide sequence ID" value="NZ_JAXBLV010000221.1"/>
</dbReference>
<organism evidence="1 2">
    <name type="scientific">Gemmata algarum</name>
    <dbReference type="NCBI Taxonomy" id="2975278"/>
    <lineage>
        <taxon>Bacteria</taxon>
        <taxon>Pseudomonadati</taxon>
        <taxon>Planctomycetota</taxon>
        <taxon>Planctomycetia</taxon>
        <taxon>Gemmatales</taxon>
        <taxon>Gemmataceae</taxon>
        <taxon>Gemmata</taxon>
    </lineage>
</organism>
<sequence>MPEHATPARHLWNHFEQWFAFDPRTEPTNGKAGRRSARRL</sequence>
<evidence type="ECO:0000313" key="1">
    <source>
        <dbReference type="EMBL" id="MDY3562675.1"/>
    </source>
</evidence>
<comment type="caution">
    <text evidence="1">The sequence shown here is derived from an EMBL/GenBank/DDBJ whole genome shotgun (WGS) entry which is preliminary data.</text>
</comment>